<dbReference type="SUPFAM" id="SSF54909">
    <property type="entry name" value="Dimeric alpha+beta barrel"/>
    <property type="match status" value="1"/>
</dbReference>
<dbReference type="EMBL" id="BJWF01000039">
    <property type="protein sequence ID" value="GEL92921.1"/>
    <property type="molecule type" value="Genomic_DNA"/>
</dbReference>
<evidence type="ECO:0000313" key="2">
    <source>
        <dbReference type="EMBL" id="GEL92921.1"/>
    </source>
</evidence>
<dbReference type="InterPro" id="IPR007138">
    <property type="entry name" value="ABM_dom"/>
</dbReference>
<protein>
    <submittedName>
        <fullName evidence="2">Antibiotic biosynthesis monooxygenase</fullName>
    </submittedName>
</protein>
<name>A0A511J4L2_9ENTE</name>
<gene>
    <name evidence="2" type="primary">yfhK</name>
    <name evidence="2" type="ORF">EVI01_22580</name>
</gene>
<dbReference type="PANTHER" id="PTHR33336">
    <property type="entry name" value="QUINOL MONOOXYGENASE YGIN-RELATED"/>
    <property type="match status" value="1"/>
</dbReference>
<evidence type="ECO:0000259" key="1">
    <source>
        <dbReference type="PROSITE" id="PS51725"/>
    </source>
</evidence>
<dbReference type="Gene3D" id="3.30.70.100">
    <property type="match status" value="1"/>
</dbReference>
<keyword evidence="2" id="KW-0560">Oxidoreductase</keyword>
<keyword evidence="2" id="KW-0503">Monooxygenase</keyword>
<accession>A0A511J4L2</accession>
<sequence>MIVINAKFTIKPEKRNEFLEEVKQLVESTKKEEGCLGYQLYESIDFENEFMMIENWRDLQAIEGHNQNPLLQKLFKNMSQYGNKKTEINISKTLEE</sequence>
<evidence type="ECO:0000313" key="3">
    <source>
        <dbReference type="Proteomes" id="UP000321830"/>
    </source>
</evidence>
<comment type="caution">
    <text evidence="2">The sequence shown here is derived from an EMBL/GenBank/DDBJ whole genome shotgun (WGS) entry which is preliminary data.</text>
</comment>
<dbReference type="PANTHER" id="PTHR33336:SF3">
    <property type="entry name" value="ABM DOMAIN-CONTAINING PROTEIN"/>
    <property type="match status" value="1"/>
</dbReference>
<dbReference type="PROSITE" id="PS51725">
    <property type="entry name" value="ABM"/>
    <property type="match status" value="1"/>
</dbReference>
<dbReference type="RefSeq" id="WP_010752320.1">
    <property type="nucleotide sequence ID" value="NZ_BJWF01000039.1"/>
</dbReference>
<dbReference type="GO" id="GO:0004497">
    <property type="term" value="F:monooxygenase activity"/>
    <property type="evidence" value="ECO:0007669"/>
    <property type="project" value="UniProtKB-KW"/>
</dbReference>
<dbReference type="InterPro" id="IPR050744">
    <property type="entry name" value="AI-2_Isomerase_LsrG"/>
</dbReference>
<dbReference type="Pfam" id="PF03992">
    <property type="entry name" value="ABM"/>
    <property type="match status" value="1"/>
</dbReference>
<reference evidence="2 3" key="1">
    <citation type="submission" date="2019-07" db="EMBL/GenBank/DDBJ databases">
        <title>Whole genome shotgun sequence of Enterococcus villorum NBRC 100699.</title>
        <authorList>
            <person name="Hosoyama A."/>
            <person name="Uohara A."/>
            <person name="Ohji S."/>
            <person name="Ichikawa N."/>
        </authorList>
    </citation>
    <scope>NUCLEOTIDE SEQUENCE [LARGE SCALE GENOMIC DNA]</scope>
    <source>
        <strain evidence="2 3">NBRC 100699</strain>
    </source>
</reference>
<feature type="domain" description="ABM" evidence="1">
    <location>
        <begin position="2"/>
        <end position="96"/>
    </location>
</feature>
<dbReference type="InterPro" id="IPR011008">
    <property type="entry name" value="Dimeric_a/b-barrel"/>
</dbReference>
<organism evidence="2 3">
    <name type="scientific">Enterococcus villorum</name>
    <dbReference type="NCBI Taxonomy" id="112904"/>
    <lineage>
        <taxon>Bacteria</taxon>
        <taxon>Bacillati</taxon>
        <taxon>Bacillota</taxon>
        <taxon>Bacilli</taxon>
        <taxon>Lactobacillales</taxon>
        <taxon>Enterococcaceae</taxon>
        <taxon>Enterococcus</taxon>
    </lineage>
</organism>
<dbReference type="Proteomes" id="UP000321830">
    <property type="component" value="Unassembled WGS sequence"/>
</dbReference>
<proteinExistence type="predicted"/>
<dbReference type="AlphaFoldDB" id="A0A511J4L2"/>